<evidence type="ECO:0000256" key="2">
    <source>
        <dbReference type="SAM" id="SignalP"/>
    </source>
</evidence>
<keyword evidence="4" id="KW-1185">Reference proteome</keyword>
<gene>
    <name evidence="3" type="ORF">EBM89_10565</name>
</gene>
<evidence type="ECO:0000256" key="1">
    <source>
        <dbReference type="SAM" id="MobiDB-lite"/>
    </source>
</evidence>
<feature type="compositionally biased region" description="Pro residues" evidence="1">
    <location>
        <begin position="21"/>
        <end position="31"/>
    </location>
</feature>
<reference evidence="3 4" key="1">
    <citation type="submission" date="2018-10" db="EMBL/GenBank/DDBJ databases">
        <title>Isolation, diversity and antifungal activity of actinobacteria from wheat.</title>
        <authorList>
            <person name="Han C."/>
        </authorList>
    </citation>
    <scope>NUCLEOTIDE SEQUENCE [LARGE SCALE GENOMIC DNA]</scope>
    <source>
        <strain evidence="3 4">NEAU-YY56</strain>
    </source>
</reference>
<protein>
    <submittedName>
        <fullName evidence="3">Uncharacterized protein</fullName>
    </submittedName>
</protein>
<name>A0A3M2J5M0_9CELL</name>
<feature type="region of interest" description="Disordered" evidence="1">
    <location>
        <begin position="19"/>
        <end position="45"/>
    </location>
</feature>
<sequence length="102" mass="9937">MVGAVGGCAAVALGWALATAAPPPPSTPQQPGPWSVAVGPGHDDLGGCVTDPAVASALTAPVDPPVATTVALVPDAERADLDRVVACLRSRAGDVPVEVHAS</sequence>
<dbReference type="AlphaFoldDB" id="A0A3M2J5M0"/>
<keyword evidence="2" id="KW-0732">Signal</keyword>
<accession>A0A3M2J5M0</accession>
<organism evidence="3 4">
    <name type="scientific">Cellulomonas triticagri</name>
    <dbReference type="NCBI Taxonomy" id="2483352"/>
    <lineage>
        <taxon>Bacteria</taxon>
        <taxon>Bacillati</taxon>
        <taxon>Actinomycetota</taxon>
        <taxon>Actinomycetes</taxon>
        <taxon>Micrococcales</taxon>
        <taxon>Cellulomonadaceae</taxon>
        <taxon>Cellulomonas</taxon>
    </lineage>
</organism>
<evidence type="ECO:0000313" key="3">
    <source>
        <dbReference type="EMBL" id="RMI09407.1"/>
    </source>
</evidence>
<feature type="signal peptide" evidence="2">
    <location>
        <begin position="1"/>
        <end position="20"/>
    </location>
</feature>
<evidence type="ECO:0000313" key="4">
    <source>
        <dbReference type="Proteomes" id="UP000269289"/>
    </source>
</evidence>
<proteinExistence type="predicted"/>
<dbReference type="EMBL" id="RFFI01000050">
    <property type="protein sequence ID" value="RMI09407.1"/>
    <property type="molecule type" value="Genomic_DNA"/>
</dbReference>
<comment type="caution">
    <text evidence="3">The sequence shown here is derived from an EMBL/GenBank/DDBJ whole genome shotgun (WGS) entry which is preliminary data.</text>
</comment>
<dbReference type="Proteomes" id="UP000269289">
    <property type="component" value="Unassembled WGS sequence"/>
</dbReference>
<feature type="chain" id="PRO_5018014766" evidence="2">
    <location>
        <begin position="21"/>
        <end position="102"/>
    </location>
</feature>